<proteinExistence type="predicted"/>
<protein>
    <recommendedName>
        <fullName evidence="3">Tc1-like transposase DDE domain-containing protein</fullName>
    </recommendedName>
</protein>
<evidence type="ECO:0000313" key="1">
    <source>
        <dbReference type="EMBL" id="KAG0151080.1"/>
    </source>
</evidence>
<dbReference type="OrthoDB" id="2142724at2759"/>
<accession>A0A9P6NPT1</accession>
<reference evidence="1" key="1">
    <citation type="submission" date="2013-11" db="EMBL/GenBank/DDBJ databases">
        <title>Genome sequence of the fusiform rust pathogen reveals effectors for host alternation and coevolution with pine.</title>
        <authorList>
            <consortium name="DOE Joint Genome Institute"/>
            <person name="Smith K."/>
            <person name="Pendleton A."/>
            <person name="Kubisiak T."/>
            <person name="Anderson C."/>
            <person name="Salamov A."/>
            <person name="Aerts A."/>
            <person name="Riley R."/>
            <person name="Clum A."/>
            <person name="Lindquist E."/>
            <person name="Ence D."/>
            <person name="Campbell M."/>
            <person name="Kronenberg Z."/>
            <person name="Feau N."/>
            <person name="Dhillon B."/>
            <person name="Hamelin R."/>
            <person name="Burleigh J."/>
            <person name="Smith J."/>
            <person name="Yandell M."/>
            <person name="Nelson C."/>
            <person name="Grigoriev I."/>
            <person name="Davis J."/>
        </authorList>
    </citation>
    <scope>NUCLEOTIDE SEQUENCE</scope>
    <source>
        <strain evidence="1">G11</strain>
    </source>
</reference>
<dbReference type="AlphaFoldDB" id="A0A9P6NPT1"/>
<evidence type="ECO:0008006" key="3">
    <source>
        <dbReference type="Google" id="ProtNLM"/>
    </source>
</evidence>
<dbReference type="EMBL" id="MU167215">
    <property type="protein sequence ID" value="KAG0151080.1"/>
    <property type="molecule type" value="Genomic_DNA"/>
</dbReference>
<evidence type="ECO:0000313" key="2">
    <source>
        <dbReference type="Proteomes" id="UP000886653"/>
    </source>
</evidence>
<gene>
    <name evidence="1" type="ORF">CROQUDRAFT_707754</name>
</gene>
<name>A0A9P6NPT1_9BASI</name>
<dbReference type="Proteomes" id="UP000886653">
    <property type="component" value="Unassembled WGS sequence"/>
</dbReference>
<sequence length="52" mass="6205">MIVAMVEKGSVERMHVEWFLKWDLRPAINEFPKPYLVLMMDNAKIYHGDLIE</sequence>
<keyword evidence="2" id="KW-1185">Reference proteome</keyword>
<comment type="caution">
    <text evidence="1">The sequence shown here is derived from an EMBL/GenBank/DDBJ whole genome shotgun (WGS) entry which is preliminary data.</text>
</comment>
<organism evidence="1 2">
    <name type="scientific">Cronartium quercuum f. sp. fusiforme G11</name>
    <dbReference type="NCBI Taxonomy" id="708437"/>
    <lineage>
        <taxon>Eukaryota</taxon>
        <taxon>Fungi</taxon>
        <taxon>Dikarya</taxon>
        <taxon>Basidiomycota</taxon>
        <taxon>Pucciniomycotina</taxon>
        <taxon>Pucciniomycetes</taxon>
        <taxon>Pucciniales</taxon>
        <taxon>Coleosporiaceae</taxon>
        <taxon>Cronartium</taxon>
    </lineage>
</organism>